<evidence type="ECO:0000256" key="6">
    <source>
        <dbReference type="ARBA" id="ARBA00047942"/>
    </source>
</evidence>
<dbReference type="PANTHER" id="PTHR30481:SF2">
    <property type="entry name" value="SITE-SPECIFIC DNA-METHYLTRANSFERASE (ADENINE-SPECIFIC)"/>
    <property type="match status" value="1"/>
</dbReference>
<dbReference type="Gene3D" id="1.10.1020.10">
    <property type="entry name" value="Adenine-specific Methyltransferase, Domain 2"/>
    <property type="match status" value="1"/>
</dbReference>
<accession>U4KJQ2</accession>
<comment type="catalytic activity">
    <reaction evidence="6">
        <text>a 2'-deoxyadenosine in DNA + S-adenosyl-L-methionine = an N(6)-methyl-2'-deoxyadenosine in DNA + S-adenosyl-L-homocysteine + H(+)</text>
        <dbReference type="Rhea" id="RHEA:15197"/>
        <dbReference type="Rhea" id="RHEA-COMP:12418"/>
        <dbReference type="Rhea" id="RHEA-COMP:12419"/>
        <dbReference type="ChEBI" id="CHEBI:15378"/>
        <dbReference type="ChEBI" id="CHEBI:57856"/>
        <dbReference type="ChEBI" id="CHEBI:59789"/>
        <dbReference type="ChEBI" id="CHEBI:90615"/>
        <dbReference type="ChEBI" id="CHEBI:90616"/>
        <dbReference type="EC" id="2.1.1.72"/>
    </reaction>
</comment>
<organism evidence="7 8">
    <name type="scientific">Alteracholeplasma palmae (strain ATCC 49389 / J233)</name>
    <name type="common">Acholeplasma palmae</name>
    <dbReference type="NCBI Taxonomy" id="1318466"/>
    <lineage>
        <taxon>Bacteria</taxon>
        <taxon>Bacillati</taxon>
        <taxon>Mycoplasmatota</taxon>
        <taxon>Mollicutes</taxon>
        <taxon>Acholeplasmatales</taxon>
        <taxon>Acholeplasmataceae</taxon>
        <taxon>Acholeplasma</taxon>
    </lineage>
</organism>
<sequence>MASYTPLRYPGGKAKLYNFVSELIKDNFTEPPVYVEGYAGGSGLALKLLLNNDVSKIYINDYDYAIYAFWYSLLNRTDEFIELINNTPVTVEQWRIQKDIYLNPNTDVLTKGFSAFFLNRTNRSGIITAGPIGGYQQLGNYKIDCRFNKDKLIENIRTIADRKEDIHVYNLDGVEFLQQIDNQENNALIYLDPPYVEQGKALYKNAFDEQAHRALASSVGELQNKWFVTYDDNPLIVELYNGFGINRFEIGYTVEKKRRALEIAVFSPRLVNIDVEKMTKKQKVSE</sequence>
<dbReference type="AlphaFoldDB" id="U4KJQ2"/>
<dbReference type="GO" id="GO:1904047">
    <property type="term" value="F:S-adenosyl-L-methionine binding"/>
    <property type="evidence" value="ECO:0007669"/>
    <property type="project" value="TreeGrafter"/>
</dbReference>
<dbReference type="PIRSF" id="PIRSF000398">
    <property type="entry name" value="M_m6A_EcoRV"/>
    <property type="match status" value="1"/>
</dbReference>
<dbReference type="REBASE" id="77356">
    <property type="entry name" value="M.Apa233ORF1920P"/>
</dbReference>
<dbReference type="RefSeq" id="WP_026655045.1">
    <property type="nucleotide sequence ID" value="NC_022538.1"/>
</dbReference>
<dbReference type="GO" id="GO:0032259">
    <property type="term" value="P:methylation"/>
    <property type="evidence" value="ECO:0007669"/>
    <property type="project" value="UniProtKB-KW"/>
</dbReference>
<dbReference type="EMBL" id="FO681347">
    <property type="protein sequence ID" value="CCV63769.1"/>
    <property type="molecule type" value="Genomic_DNA"/>
</dbReference>
<dbReference type="Proteomes" id="UP000032740">
    <property type="component" value="Chromosome"/>
</dbReference>
<dbReference type="PANTHER" id="PTHR30481">
    <property type="entry name" value="DNA ADENINE METHYLASE"/>
    <property type="match status" value="1"/>
</dbReference>
<dbReference type="OrthoDB" id="9805629at2"/>
<gene>
    <name evidence="7" type="ORF">BN85401920</name>
</gene>
<name>U4KJQ2_ALTPJ</name>
<evidence type="ECO:0000256" key="4">
    <source>
        <dbReference type="ARBA" id="ARBA00022679"/>
    </source>
</evidence>
<dbReference type="GO" id="GO:0009307">
    <property type="term" value="P:DNA restriction-modification system"/>
    <property type="evidence" value="ECO:0007669"/>
    <property type="project" value="InterPro"/>
</dbReference>
<dbReference type="Pfam" id="PF02086">
    <property type="entry name" value="MethyltransfD12"/>
    <property type="match status" value="1"/>
</dbReference>
<protein>
    <recommendedName>
        <fullName evidence="2">site-specific DNA-methyltransferase (adenine-specific)</fullName>
        <ecNumber evidence="2">2.1.1.72</ecNumber>
    </recommendedName>
</protein>
<dbReference type="InterPro" id="IPR029063">
    <property type="entry name" value="SAM-dependent_MTases_sf"/>
</dbReference>
<keyword evidence="5" id="KW-0949">S-adenosyl-L-methionine</keyword>
<dbReference type="KEGG" id="apal:BN85401920"/>
<dbReference type="InterPro" id="IPR023095">
    <property type="entry name" value="Ade_MeTrfase_dom_2"/>
</dbReference>
<evidence type="ECO:0000256" key="5">
    <source>
        <dbReference type="ARBA" id="ARBA00022691"/>
    </source>
</evidence>
<reference evidence="7 8" key="1">
    <citation type="journal article" date="2013" name="J. Mol. Microbiol. Biotechnol.">
        <title>Analysis of the Complete Genomes of Acholeplasma brassicae , A. palmae and A. laidlawii and Their Comparison to the Obligate Parasites from ' Candidatus Phytoplasma'.</title>
        <authorList>
            <person name="Kube M."/>
            <person name="Siewert C."/>
            <person name="Migdoll A.M."/>
            <person name="Duduk B."/>
            <person name="Holz S."/>
            <person name="Rabus R."/>
            <person name="Seemuller E."/>
            <person name="Mitrovic J."/>
            <person name="Muller I."/>
            <person name="Buttner C."/>
            <person name="Reinhardt R."/>
        </authorList>
    </citation>
    <scope>NUCLEOTIDE SEQUENCE [LARGE SCALE GENOMIC DNA]</scope>
    <source>
        <strain evidence="7 8">J233</strain>
    </source>
</reference>
<comment type="similarity">
    <text evidence="1">Belongs to the N(4)/N(6)-methyltransferase family.</text>
</comment>
<dbReference type="InterPro" id="IPR012263">
    <property type="entry name" value="M_m6A_EcoRV"/>
</dbReference>
<keyword evidence="8" id="KW-1185">Reference proteome</keyword>
<evidence type="ECO:0000256" key="1">
    <source>
        <dbReference type="ARBA" id="ARBA00006594"/>
    </source>
</evidence>
<keyword evidence="4 7" id="KW-0808">Transferase</keyword>
<dbReference type="HOGENOM" id="CLU_063430_4_0_14"/>
<dbReference type="PRINTS" id="PR00505">
    <property type="entry name" value="D12N6MTFRASE"/>
</dbReference>
<dbReference type="GO" id="GO:0043565">
    <property type="term" value="F:sequence-specific DNA binding"/>
    <property type="evidence" value="ECO:0007669"/>
    <property type="project" value="TreeGrafter"/>
</dbReference>
<evidence type="ECO:0000256" key="3">
    <source>
        <dbReference type="ARBA" id="ARBA00022603"/>
    </source>
</evidence>
<evidence type="ECO:0000313" key="8">
    <source>
        <dbReference type="Proteomes" id="UP000032740"/>
    </source>
</evidence>
<keyword evidence="3 7" id="KW-0489">Methyltransferase</keyword>
<dbReference type="Gene3D" id="3.40.50.150">
    <property type="entry name" value="Vaccinia Virus protein VP39"/>
    <property type="match status" value="1"/>
</dbReference>
<evidence type="ECO:0000313" key="7">
    <source>
        <dbReference type="EMBL" id="CCV63769.1"/>
    </source>
</evidence>
<dbReference type="SUPFAM" id="SSF53335">
    <property type="entry name" value="S-adenosyl-L-methionine-dependent methyltransferases"/>
    <property type="match status" value="1"/>
</dbReference>
<dbReference type="GO" id="GO:0009007">
    <property type="term" value="F:site-specific DNA-methyltransferase (adenine-specific) activity"/>
    <property type="evidence" value="ECO:0007669"/>
    <property type="project" value="UniProtKB-EC"/>
</dbReference>
<evidence type="ECO:0000256" key="2">
    <source>
        <dbReference type="ARBA" id="ARBA00011900"/>
    </source>
</evidence>
<dbReference type="STRING" id="1318466.BN85401920"/>
<dbReference type="GO" id="GO:0006298">
    <property type="term" value="P:mismatch repair"/>
    <property type="evidence" value="ECO:0007669"/>
    <property type="project" value="TreeGrafter"/>
</dbReference>
<dbReference type="EC" id="2.1.1.72" evidence="2"/>
<dbReference type="InterPro" id="IPR012327">
    <property type="entry name" value="MeTrfase_D12"/>
</dbReference>
<proteinExistence type="inferred from homology"/>